<dbReference type="AlphaFoldDB" id="A0A1I2X4M2"/>
<evidence type="ECO:0000313" key="2">
    <source>
        <dbReference type="Proteomes" id="UP000198724"/>
    </source>
</evidence>
<evidence type="ECO:0000313" key="1">
    <source>
        <dbReference type="EMBL" id="SFH07646.1"/>
    </source>
</evidence>
<dbReference type="EMBL" id="FOOT01000005">
    <property type="protein sequence ID" value="SFH07646.1"/>
    <property type="molecule type" value="Genomic_DNA"/>
</dbReference>
<accession>A0A1I2X4M2</accession>
<gene>
    <name evidence="1" type="ORF">SAMN05421739_105343</name>
</gene>
<keyword evidence="2" id="KW-1185">Reference proteome</keyword>
<sequence length="135" mass="15586">MIRKWFNWLVLSCFILHVALYFSTSHVAGKSIIQLEELLEDRDSGEGLAEDDSPIDLMLQEYLDLIEDFPRTETSKPTHKGAGSVYQTTLKPVLKNTEALFQQEGFSISNSCTPYRPLNFLLSEYHGYLFRFKPF</sequence>
<proteinExistence type="predicted"/>
<protein>
    <submittedName>
        <fullName evidence="1">Uncharacterized protein</fullName>
    </submittedName>
</protein>
<dbReference type="RefSeq" id="WP_092103663.1">
    <property type="nucleotide sequence ID" value="NZ_FOOT01000005.1"/>
</dbReference>
<dbReference type="Proteomes" id="UP000198724">
    <property type="component" value="Unassembled WGS sequence"/>
</dbReference>
<reference evidence="2" key="1">
    <citation type="submission" date="2016-10" db="EMBL/GenBank/DDBJ databases">
        <authorList>
            <person name="Varghese N."/>
            <person name="Submissions S."/>
        </authorList>
    </citation>
    <scope>NUCLEOTIDE SEQUENCE [LARGE SCALE GENOMIC DNA]</scope>
    <source>
        <strain evidence="2">LP51</strain>
    </source>
</reference>
<dbReference type="OrthoDB" id="851928at2"/>
<name>A0A1I2X4M2_9BACT</name>
<organism evidence="1 2">
    <name type="scientific">Pontibacter chinhatensis</name>
    <dbReference type="NCBI Taxonomy" id="1436961"/>
    <lineage>
        <taxon>Bacteria</taxon>
        <taxon>Pseudomonadati</taxon>
        <taxon>Bacteroidota</taxon>
        <taxon>Cytophagia</taxon>
        <taxon>Cytophagales</taxon>
        <taxon>Hymenobacteraceae</taxon>
        <taxon>Pontibacter</taxon>
    </lineage>
</organism>